<evidence type="ECO:0000313" key="6">
    <source>
        <dbReference type="Proteomes" id="UP001595945"/>
    </source>
</evidence>
<dbReference type="AlphaFoldDB" id="A0ABD5PWL1"/>
<feature type="compositionally biased region" description="Basic and acidic residues" evidence="3">
    <location>
        <begin position="131"/>
        <end position="141"/>
    </location>
</feature>
<protein>
    <submittedName>
        <fullName evidence="5">CBS domain-containing protein</fullName>
    </submittedName>
</protein>
<dbReference type="Pfam" id="PF00571">
    <property type="entry name" value="CBS"/>
    <property type="match status" value="2"/>
</dbReference>
<dbReference type="PANTHER" id="PTHR43080:SF2">
    <property type="entry name" value="CBS DOMAIN-CONTAINING PROTEIN"/>
    <property type="match status" value="1"/>
</dbReference>
<organism evidence="5 6">
    <name type="scientific">Halorussus aquaticus</name>
    <dbReference type="NCBI Taxonomy" id="2953748"/>
    <lineage>
        <taxon>Archaea</taxon>
        <taxon>Methanobacteriati</taxon>
        <taxon>Methanobacteriota</taxon>
        <taxon>Stenosarchaea group</taxon>
        <taxon>Halobacteria</taxon>
        <taxon>Halobacteriales</taxon>
        <taxon>Haladaptataceae</taxon>
        <taxon>Halorussus</taxon>
    </lineage>
</organism>
<feature type="domain" description="CBS" evidence="4">
    <location>
        <begin position="1"/>
        <end position="57"/>
    </location>
</feature>
<evidence type="ECO:0000259" key="4">
    <source>
        <dbReference type="PROSITE" id="PS51371"/>
    </source>
</evidence>
<gene>
    <name evidence="5" type="ORF">ACFO9K_00210</name>
</gene>
<dbReference type="SUPFAM" id="SSF54631">
    <property type="entry name" value="CBS-domain pair"/>
    <property type="match status" value="1"/>
</dbReference>
<dbReference type="InterPro" id="IPR000644">
    <property type="entry name" value="CBS_dom"/>
</dbReference>
<dbReference type="InterPro" id="IPR051257">
    <property type="entry name" value="Diverse_CBS-Domain"/>
</dbReference>
<feature type="region of interest" description="Disordered" evidence="3">
    <location>
        <begin position="129"/>
        <end position="154"/>
    </location>
</feature>
<sequence>MTESVVTVESGSSVQQAATQMLRHSVGSVIVTHAGTPAGIVTKSDILYAGVATGRPYDRIPLDSVVSHPVVTIRPDDTVVRAVAVMKENATKHLPVTVDDELKGIVTTTDIATHHRDLFDDVRRIQSGGRELSDAEGRPLDGDDQQVGHTPGEF</sequence>
<dbReference type="InterPro" id="IPR046342">
    <property type="entry name" value="CBS_dom_sf"/>
</dbReference>
<evidence type="ECO:0000256" key="2">
    <source>
        <dbReference type="PROSITE-ProRule" id="PRU00703"/>
    </source>
</evidence>
<reference evidence="5 6" key="1">
    <citation type="journal article" date="2019" name="Int. J. Syst. Evol. Microbiol.">
        <title>The Global Catalogue of Microorganisms (GCM) 10K type strain sequencing project: providing services to taxonomists for standard genome sequencing and annotation.</title>
        <authorList>
            <consortium name="The Broad Institute Genomics Platform"/>
            <consortium name="The Broad Institute Genome Sequencing Center for Infectious Disease"/>
            <person name="Wu L."/>
            <person name="Ma J."/>
        </authorList>
    </citation>
    <scope>NUCLEOTIDE SEQUENCE [LARGE SCALE GENOMIC DNA]</scope>
    <source>
        <strain evidence="5 6">XZYJ18</strain>
    </source>
</reference>
<evidence type="ECO:0000256" key="1">
    <source>
        <dbReference type="ARBA" id="ARBA00023122"/>
    </source>
</evidence>
<keyword evidence="6" id="KW-1185">Reference proteome</keyword>
<dbReference type="Gene3D" id="3.10.580.10">
    <property type="entry name" value="CBS-domain"/>
    <property type="match status" value="1"/>
</dbReference>
<dbReference type="PROSITE" id="PS51371">
    <property type="entry name" value="CBS"/>
    <property type="match status" value="2"/>
</dbReference>
<dbReference type="SMART" id="SM00116">
    <property type="entry name" value="CBS"/>
    <property type="match status" value="2"/>
</dbReference>
<dbReference type="EMBL" id="JBHSHT010000001">
    <property type="protein sequence ID" value="MFC4822673.1"/>
    <property type="molecule type" value="Genomic_DNA"/>
</dbReference>
<name>A0ABD5PWL1_9EURY</name>
<evidence type="ECO:0000256" key="3">
    <source>
        <dbReference type="SAM" id="MobiDB-lite"/>
    </source>
</evidence>
<dbReference type="GeneID" id="73046286"/>
<feature type="domain" description="CBS" evidence="4">
    <location>
        <begin position="66"/>
        <end position="122"/>
    </location>
</feature>
<dbReference type="PANTHER" id="PTHR43080">
    <property type="entry name" value="CBS DOMAIN-CONTAINING PROTEIN CBSX3, MITOCHONDRIAL"/>
    <property type="match status" value="1"/>
</dbReference>
<accession>A0ABD5PWL1</accession>
<dbReference type="Proteomes" id="UP001595945">
    <property type="component" value="Unassembled WGS sequence"/>
</dbReference>
<keyword evidence="1 2" id="KW-0129">CBS domain</keyword>
<evidence type="ECO:0000313" key="5">
    <source>
        <dbReference type="EMBL" id="MFC4822673.1"/>
    </source>
</evidence>
<comment type="caution">
    <text evidence="5">The sequence shown here is derived from an EMBL/GenBank/DDBJ whole genome shotgun (WGS) entry which is preliminary data.</text>
</comment>
<proteinExistence type="predicted"/>
<dbReference type="RefSeq" id="WP_254267801.1">
    <property type="nucleotide sequence ID" value="NZ_CP100400.1"/>
</dbReference>